<accession>A0A6J5Q9S2</accession>
<keyword evidence="1" id="KW-0175">Coiled coil</keyword>
<protein>
    <submittedName>
        <fullName evidence="2">Uncharacterized protein</fullName>
    </submittedName>
</protein>
<feature type="coiled-coil region" evidence="1">
    <location>
        <begin position="32"/>
        <end position="66"/>
    </location>
</feature>
<dbReference type="EMBL" id="LR797001">
    <property type="protein sequence ID" value="CAB4180272.1"/>
    <property type="molecule type" value="Genomic_DNA"/>
</dbReference>
<name>A0A6J5Q9S2_9CAUD</name>
<evidence type="ECO:0000313" key="2">
    <source>
        <dbReference type="EMBL" id="CAB4180272.1"/>
    </source>
</evidence>
<organism evidence="2">
    <name type="scientific">uncultured Caudovirales phage</name>
    <dbReference type="NCBI Taxonomy" id="2100421"/>
    <lineage>
        <taxon>Viruses</taxon>
        <taxon>Duplodnaviria</taxon>
        <taxon>Heunggongvirae</taxon>
        <taxon>Uroviricota</taxon>
        <taxon>Caudoviricetes</taxon>
        <taxon>Peduoviridae</taxon>
        <taxon>Maltschvirus</taxon>
        <taxon>Maltschvirus maltsch</taxon>
    </lineage>
</organism>
<evidence type="ECO:0000256" key="1">
    <source>
        <dbReference type="SAM" id="Coils"/>
    </source>
</evidence>
<reference evidence="2" key="1">
    <citation type="submission" date="2020-05" db="EMBL/GenBank/DDBJ databases">
        <authorList>
            <person name="Chiriac C."/>
            <person name="Salcher M."/>
            <person name="Ghai R."/>
            <person name="Kavagutti S V."/>
        </authorList>
    </citation>
    <scope>NUCLEOTIDE SEQUENCE</scope>
</reference>
<proteinExistence type="predicted"/>
<gene>
    <name evidence="2" type="ORF">UFOVP1043_20</name>
</gene>
<sequence length="159" mass="17395">MPYIWLGIIVASFASGYGVSSALSRAEIKEMSESISDMNREAELQLATLTEEADRAHTEALKLNKELEDANVSTINAINSQHDSFKSVRMYDNSRKGSSCTATKGDNTSSIAGATEDRHELSDELTNFLKSEAYRADQIAAYAALCQKFVVDNNCGISR</sequence>